<dbReference type="EMBL" id="AGNL01002684">
    <property type="protein sequence ID" value="EJK75865.1"/>
    <property type="molecule type" value="Genomic_DNA"/>
</dbReference>
<gene>
    <name evidence="3" type="ORF">THAOC_02399</name>
</gene>
<protein>
    <recommendedName>
        <fullName evidence="2">Helicase-associated domain-containing protein</fullName>
    </recommendedName>
</protein>
<feature type="compositionally biased region" description="Basic and acidic residues" evidence="1">
    <location>
        <begin position="256"/>
        <end position="276"/>
    </location>
</feature>
<dbReference type="AlphaFoldDB" id="K0TEN6"/>
<comment type="caution">
    <text evidence="3">The sequence shown here is derived from an EMBL/GenBank/DDBJ whole genome shotgun (WGS) entry which is preliminary data.</text>
</comment>
<dbReference type="Proteomes" id="UP000266841">
    <property type="component" value="Unassembled WGS sequence"/>
</dbReference>
<name>K0TEN6_THAOC</name>
<dbReference type="eggNOG" id="ENOG502SC1P">
    <property type="taxonomic scope" value="Eukaryota"/>
</dbReference>
<dbReference type="PANTHER" id="PTHR33418:SF1">
    <property type="entry name" value="HELICASE-ASSOCIATED DOMAIN-CONTAINING PROTEIN"/>
    <property type="match status" value="1"/>
</dbReference>
<feature type="domain" description="Helicase-associated" evidence="2">
    <location>
        <begin position="58"/>
        <end position="124"/>
    </location>
</feature>
<evidence type="ECO:0000259" key="2">
    <source>
        <dbReference type="Pfam" id="PF03457"/>
    </source>
</evidence>
<organism evidence="3 4">
    <name type="scientific">Thalassiosira oceanica</name>
    <name type="common">Marine diatom</name>
    <dbReference type="NCBI Taxonomy" id="159749"/>
    <lineage>
        <taxon>Eukaryota</taxon>
        <taxon>Sar</taxon>
        <taxon>Stramenopiles</taxon>
        <taxon>Ochrophyta</taxon>
        <taxon>Bacillariophyta</taxon>
        <taxon>Coscinodiscophyceae</taxon>
        <taxon>Thalassiosirophycidae</taxon>
        <taxon>Thalassiosirales</taxon>
        <taxon>Thalassiosiraceae</taxon>
        <taxon>Thalassiosira</taxon>
    </lineage>
</organism>
<reference evidence="3 4" key="1">
    <citation type="journal article" date="2012" name="Genome Biol.">
        <title>Genome and low-iron response of an oceanic diatom adapted to chronic iron limitation.</title>
        <authorList>
            <person name="Lommer M."/>
            <person name="Specht M."/>
            <person name="Roy A.S."/>
            <person name="Kraemer L."/>
            <person name="Andreson R."/>
            <person name="Gutowska M.A."/>
            <person name="Wolf J."/>
            <person name="Bergner S.V."/>
            <person name="Schilhabel M.B."/>
            <person name="Klostermeier U.C."/>
            <person name="Beiko R.G."/>
            <person name="Rosenstiel P."/>
            <person name="Hippler M."/>
            <person name="Laroche J."/>
        </authorList>
    </citation>
    <scope>NUCLEOTIDE SEQUENCE [LARGE SCALE GENOMIC DNA]</scope>
    <source>
        <strain evidence="3 4">CCMP1005</strain>
    </source>
</reference>
<keyword evidence="4" id="KW-1185">Reference proteome</keyword>
<dbReference type="Gene3D" id="6.10.140.530">
    <property type="match status" value="2"/>
</dbReference>
<feature type="compositionally biased region" description="Basic and acidic residues" evidence="1">
    <location>
        <begin position="51"/>
        <end position="75"/>
    </location>
</feature>
<feature type="region of interest" description="Disordered" evidence="1">
    <location>
        <begin position="1"/>
        <end position="91"/>
    </location>
</feature>
<feature type="compositionally biased region" description="Acidic residues" evidence="1">
    <location>
        <begin position="1"/>
        <end position="11"/>
    </location>
</feature>
<evidence type="ECO:0000313" key="3">
    <source>
        <dbReference type="EMBL" id="EJK75865.1"/>
    </source>
</evidence>
<dbReference type="Pfam" id="PF03457">
    <property type="entry name" value="HA"/>
    <property type="match status" value="2"/>
</dbReference>
<proteinExistence type="predicted"/>
<feature type="domain" description="Helicase-associated" evidence="2">
    <location>
        <begin position="135"/>
        <end position="200"/>
    </location>
</feature>
<dbReference type="InterPro" id="IPR005114">
    <property type="entry name" value="Helicase_assoc"/>
</dbReference>
<feature type="compositionally biased region" description="Low complexity" evidence="1">
    <location>
        <begin position="22"/>
        <end position="31"/>
    </location>
</feature>
<dbReference type="OrthoDB" id="42040at2759"/>
<evidence type="ECO:0000256" key="1">
    <source>
        <dbReference type="SAM" id="MobiDB-lite"/>
    </source>
</evidence>
<accession>K0TEN6</accession>
<feature type="region of interest" description="Disordered" evidence="1">
    <location>
        <begin position="222"/>
        <end position="284"/>
    </location>
</feature>
<evidence type="ECO:0000313" key="4">
    <source>
        <dbReference type="Proteomes" id="UP000266841"/>
    </source>
</evidence>
<dbReference type="PANTHER" id="PTHR33418">
    <property type="entry name" value="HELICASE-ASSOCIATED"/>
    <property type="match status" value="1"/>
</dbReference>
<sequence>MGLAWDADDDGPPGAPPPMPPSSSSHSSSGRRPPKSSDRLRGGGGGPAPRVEAEHDTKTWEERFAELRDFRDETGHANIPKSYGPNPGLGRWAAEQRGQYKRMSRGQSSTLTPGRADRLARLGFKWSAREGSTGSWENWLIELRRYRSEHGNVDVPLKYPGNPALGAFVNRQRTEYRKLCQGLQTSLTEERTKDLNALGFKWAIRVSRTPWDTRLEELRRFKEGEKTRPLQRPLHLPPEPAPGLLGLQAEGTVPHLSEEGPAHARGEGADVPHDAPADSEAGGVRVRLVAAEEDRQVKG</sequence>